<keyword evidence="1" id="KW-0812">Transmembrane</keyword>
<evidence type="ECO:0000256" key="1">
    <source>
        <dbReference type="SAM" id="Phobius"/>
    </source>
</evidence>
<dbReference type="PANTHER" id="PTHR34220:SF7">
    <property type="entry name" value="SENSOR HISTIDINE KINASE YPDA"/>
    <property type="match status" value="1"/>
</dbReference>
<reference evidence="4" key="1">
    <citation type="submission" date="2016-10" db="EMBL/GenBank/DDBJ databases">
        <authorList>
            <person name="Varghese N."/>
            <person name="Submissions S."/>
        </authorList>
    </citation>
    <scope>NUCLEOTIDE SEQUENCE [LARGE SCALE GENOMIC DNA]</scope>
    <source>
        <strain evidence="4">DSM 25329</strain>
    </source>
</reference>
<dbReference type="AlphaFoldDB" id="A0A1G7PJ39"/>
<feature type="transmembrane region" description="Helical" evidence="1">
    <location>
        <begin position="86"/>
        <end position="108"/>
    </location>
</feature>
<organism evidence="3 4">
    <name type="scientific">Dyadobacter soli</name>
    <dbReference type="NCBI Taxonomy" id="659014"/>
    <lineage>
        <taxon>Bacteria</taxon>
        <taxon>Pseudomonadati</taxon>
        <taxon>Bacteroidota</taxon>
        <taxon>Cytophagia</taxon>
        <taxon>Cytophagales</taxon>
        <taxon>Spirosomataceae</taxon>
        <taxon>Dyadobacter</taxon>
    </lineage>
</organism>
<feature type="transmembrane region" description="Helical" evidence="1">
    <location>
        <begin position="15"/>
        <end position="34"/>
    </location>
</feature>
<evidence type="ECO:0000313" key="3">
    <source>
        <dbReference type="EMBL" id="SDF86134.1"/>
    </source>
</evidence>
<feature type="transmembrane region" description="Helical" evidence="1">
    <location>
        <begin position="120"/>
        <end position="141"/>
    </location>
</feature>
<dbReference type="EMBL" id="FNAN01000013">
    <property type="protein sequence ID" value="SDF86134.1"/>
    <property type="molecule type" value="Genomic_DNA"/>
</dbReference>
<protein>
    <submittedName>
        <fullName evidence="3">Histidine kinase</fullName>
    </submittedName>
</protein>
<dbReference type="Proteomes" id="UP000198748">
    <property type="component" value="Unassembled WGS sequence"/>
</dbReference>
<feature type="transmembrane region" description="Helical" evidence="1">
    <location>
        <begin position="46"/>
        <end position="65"/>
    </location>
</feature>
<proteinExistence type="predicted"/>
<accession>A0A1G7PJ39</accession>
<dbReference type="RefSeq" id="WP_090154372.1">
    <property type="nucleotide sequence ID" value="NZ_FNAN01000013.1"/>
</dbReference>
<gene>
    <name evidence="3" type="ORF">SAMN04487996_11324</name>
</gene>
<evidence type="ECO:0000313" key="4">
    <source>
        <dbReference type="Proteomes" id="UP000198748"/>
    </source>
</evidence>
<keyword evidence="1" id="KW-1133">Transmembrane helix</keyword>
<keyword evidence="3" id="KW-0808">Transferase</keyword>
<dbReference type="OrthoDB" id="927174at2"/>
<keyword evidence="1" id="KW-0472">Membrane</keyword>
<name>A0A1G7PJ39_9BACT</name>
<dbReference type="GO" id="GO:0016020">
    <property type="term" value="C:membrane"/>
    <property type="evidence" value="ECO:0007669"/>
    <property type="project" value="InterPro"/>
</dbReference>
<keyword evidence="4" id="KW-1185">Reference proteome</keyword>
<dbReference type="InterPro" id="IPR010559">
    <property type="entry name" value="Sig_transdc_His_kin_internal"/>
</dbReference>
<evidence type="ECO:0000259" key="2">
    <source>
        <dbReference type="Pfam" id="PF06580"/>
    </source>
</evidence>
<sequence length="356" mass="40405">MILENYLAKIGRKQVSMSSSALILAAATLLAGLGLWEERYFSDSRLFVSGSIINMVVIWVAYRINGLLMPRVTRLLPETGQSIYRVALWFGVYGVVNVAFFWIALPLYHQTGLAGAGFDIFWALRVSFFILGGSLVGAGLTELTYAFRQWKTNQTEVEQMQEKQLQTELEAVKQQVNPHFLFNCLNSLSVLIADAPGTAEKFVDEMSKVYRYQLSVNGPDKEDILVTLESELRFIKSYIYLLETRFESGIGIELDVKEVFLAGQMVPLTFQILIDQAVHYNMVSPTRPLRIQITTTDTGQLEFRHNRQPKMLTIPLETPGIQVLTNRYKFLFNRAGAVQVKEDDHEFAIILPLIFT</sequence>
<dbReference type="InterPro" id="IPR050640">
    <property type="entry name" value="Bact_2-comp_sensor_kinase"/>
</dbReference>
<keyword evidence="3" id="KW-0418">Kinase</keyword>
<dbReference type="PANTHER" id="PTHR34220">
    <property type="entry name" value="SENSOR HISTIDINE KINASE YPDA"/>
    <property type="match status" value="1"/>
</dbReference>
<dbReference type="Pfam" id="PF06580">
    <property type="entry name" value="His_kinase"/>
    <property type="match status" value="1"/>
</dbReference>
<feature type="domain" description="Signal transduction histidine kinase internal region" evidence="2">
    <location>
        <begin position="168"/>
        <end position="248"/>
    </location>
</feature>
<dbReference type="GO" id="GO:0000155">
    <property type="term" value="F:phosphorelay sensor kinase activity"/>
    <property type="evidence" value="ECO:0007669"/>
    <property type="project" value="InterPro"/>
</dbReference>
<dbReference type="STRING" id="659014.SAMN04487996_11324"/>